<dbReference type="InterPro" id="IPR050230">
    <property type="entry name" value="CALM/Myosin/TropC-like"/>
</dbReference>
<evidence type="ECO:0000313" key="4">
    <source>
        <dbReference type="Proteomes" id="UP000551758"/>
    </source>
</evidence>
<dbReference type="PANTHER" id="PTHR23048">
    <property type="entry name" value="MYOSIN LIGHT CHAIN 1, 3"/>
    <property type="match status" value="1"/>
</dbReference>
<dbReference type="PROSITE" id="PS50222">
    <property type="entry name" value="EF_HAND_2"/>
    <property type="match status" value="2"/>
</dbReference>
<evidence type="ECO:0000313" key="3">
    <source>
        <dbReference type="EMBL" id="KAF5924746.1"/>
    </source>
</evidence>
<dbReference type="Proteomes" id="UP000551758">
    <property type="component" value="Unassembled WGS sequence"/>
</dbReference>
<protein>
    <recommendedName>
        <fullName evidence="2">EF-hand domain-containing protein</fullName>
    </recommendedName>
</protein>
<accession>A0A7J7FAL7</accession>
<reference evidence="3 4" key="1">
    <citation type="journal article" date="2020" name="Mol. Biol. Evol.">
        <title>Interspecific Gene Flow and the Evolution of Specialization in Black and White Rhinoceros.</title>
        <authorList>
            <person name="Moodley Y."/>
            <person name="Westbury M.V."/>
            <person name="Russo I.M."/>
            <person name="Gopalakrishnan S."/>
            <person name="Rakotoarivelo A."/>
            <person name="Olsen R.A."/>
            <person name="Prost S."/>
            <person name="Tunstall T."/>
            <person name="Ryder O.A."/>
            <person name="Dalen L."/>
            <person name="Bruford M.W."/>
        </authorList>
    </citation>
    <scope>NUCLEOTIDE SEQUENCE [LARGE SCALE GENOMIC DNA]</scope>
    <source>
        <strain evidence="3">SBR-YM</strain>
        <tissue evidence="3">Skin</tissue>
    </source>
</reference>
<comment type="similarity">
    <text evidence="1">Belongs to the calmodulin family. Calglandulin subfamily.</text>
</comment>
<dbReference type="GO" id="GO:0016460">
    <property type="term" value="C:myosin II complex"/>
    <property type="evidence" value="ECO:0007669"/>
    <property type="project" value="TreeGrafter"/>
</dbReference>
<dbReference type="PANTHER" id="PTHR23048:SF56">
    <property type="entry name" value="CALMODULIN 2"/>
    <property type="match status" value="1"/>
</dbReference>
<dbReference type="EMBL" id="JACDTQ010000930">
    <property type="protein sequence ID" value="KAF5924746.1"/>
    <property type="molecule type" value="Genomic_DNA"/>
</dbReference>
<feature type="domain" description="EF-hand" evidence="2">
    <location>
        <begin position="3"/>
        <end position="38"/>
    </location>
</feature>
<dbReference type="InterPro" id="IPR011992">
    <property type="entry name" value="EF-hand-dom_pair"/>
</dbReference>
<organism evidence="3 4">
    <name type="scientific">Diceros bicornis minor</name>
    <name type="common">South-central black rhinoceros</name>
    <dbReference type="NCBI Taxonomy" id="77932"/>
    <lineage>
        <taxon>Eukaryota</taxon>
        <taxon>Metazoa</taxon>
        <taxon>Chordata</taxon>
        <taxon>Craniata</taxon>
        <taxon>Vertebrata</taxon>
        <taxon>Euteleostomi</taxon>
        <taxon>Mammalia</taxon>
        <taxon>Eutheria</taxon>
        <taxon>Laurasiatheria</taxon>
        <taxon>Perissodactyla</taxon>
        <taxon>Rhinocerotidae</taxon>
        <taxon>Diceros</taxon>
    </lineage>
</organism>
<dbReference type="Gene3D" id="1.10.238.10">
    <property type="entry name" value="EF-hand"/>
    <property type="match status" value="1"/>
</dbReference>
<keyword evidence="4" id="KW-1185">Reference proteome</keyword>
<gene>
    <name evidence="3" type="ORF">HPG69_016711</name>
</gene>
<feature type="domain" description="EF-hand" evidence="2">
    <location>
        <begin position="115"/>
        <end position="136"/>
    </location>
</feature>
<name>A0A7J7FAL7_DICBM</name>
<dbReference type="InterPro" id="IPR002048">
    <property type="entry name" value="EF_hand_dom"/>
</dbReference>
<dbReference type="AlphaFoldDB" id="A0A7J7FAL7"/>
<dbReference type="GO" id="GO:0005509">
    <property type="term" value="F:calcium ion binding"/>
    <property type="evidence" value="ECO:0007669"/>
    <property type="project" value="InterPro"/>
</dbReference>
<comment type="caution">
    <text evidence="3">The sequence shown here is derived from an EMBL/GenBank/DDBJ whole genome shotgun (WGS) entry which is preliminary data.</text>
</comment>
<dbReference type="SUPFAM" id="SSF47473">
    <property type="entry name" value="EF-hand"/>
    <property type="match status" value="1"/>
</dbReference>
<proteinExistence type="inferred from homology"/>
<sequence length="136" mass="14845">MAKQIKEYKGVFEMFNEEGNGAVKTGELRHLMSLLGINRTKSELVSMAKDVDRDREGAALGAALGGLPVHVSEEGLRPAHPHVGPCRCLLPADKGFFNCDSFPALMGIYSEKAQNQESKLRAAFCVFDKEGKGYVD</sequence>
<evidence type="ECO:0000259" key="2">
    <source>
        <dbReference type="PROSITE" id="PS50222"/>
    </source>
</evidence>
<evidence type="ECO:0000256" key="1">
    <source>
        <dbReference type="ARBA" id="ARBA00006182"/>
    </source>
</evidence>